<protein>
    <recommendedName>
        <fullName evidence="3">DUF559 domain-containing protein</fullName>
    </recommendedName>
</protein>
<dbReference type="Proteomes" id="UP000275456">
    <property type="component" value="Unassembled WGS sequence"/>
</dbReference>
<gene>
    <name evidence="1" type="ORF">EDD26_2075</name>
</gene>
<dbReference type="AlphaFoldDB" id="A0A3N2AUH4"/>
<keyword evidence="2" id="KW-1185">Reference proteome</keyword>
<name>A0A3N2AUH4_9MICO</name>
<reference evidence="1 2" key="1">
    <citation type="submission" date="2018-11" db="EMBL/GenBank/DDBJ databases">
        <title>Sequencing the genomes of 1000 actinobacteria strains.</title>
        <authorList>
            <person name="Klenk H.-P."/>
        </authorList>
    </citation>
    <scope>NUCLEOTIDE SEQUENCE [LARGE SCALE GENOMIC DNA]</scope>
    <source>
        <strain evidence="1 2">DSM 9580</strain>
    </source>
</reference>
<accession>A0A3N2AUH4</accession>
<proteinExistence type="predicted"/>
<evidence type="ECO:0000313" key="2">
    <source>
        <dbReference type="Proteomes" id="UP000275456"/>
    </source>
</evidence>
<comment type="caution">
    <text evidence="1">The sequence shown here is derived from an EMBL/GenBank/DDBJ whole genome shotgun (WGS) entry which is preliminary data.</text>
</comment>
<evidence type="ECO:0000313" key="1">
    <source>
        <dbReference type="EMBL" id="ROR66683.1"/>
    </source>
</evidence>
<sequence length="307" mass="33778">MDELPETLAARGFLVGEGIEAGLSAHRLRAGALAKPFRGIRAVEGPETLVERAAAYAPLIRPWQCVAGVSALAVLGLPVPWRLAREEVVELVSLKGRGKPEREGVRVRRLTADGLEPWWVDGLPVAPAPLAWALMGGRCTVHELVVLGDAIVTAADNYPGRRIPGPLASIDELREQVERWVGRSGAAALRAALPRIREGVESPRESDMRLLIVDAGMPEPEVQVEVFDPQTGLLLGRADLAHREHRVVEEYEGDGHRAKGQWDRDIQKYRDFERIGLLVVRATNRDFVPSPDRWLGDLAATLERRSP</sequence>
<evidence type="ECO:0008006" key="3">
    <source>
        <dbReference type="Google" id="ProtNLM"/>
    </source>
</evidence>
<dbReference type="EMBL" id="RKHJ01000001">
    <property type="protein sequence ID" value="ROR66683.1"/>
    <property type="molecule type" value="Genomic_DNA"/>
</dbReference>
<organism evidence="1 2">
    <name type="scientific">Agrococcus jenensis</name>
    <dbReference type="NCBI Taxonomy" id="46353"/>
    <lineage>
        <taxon>Bacteria</taxon>
        <taxon>Bacillati</taxon>
        <taxon>Actinomycetota</taxon>
        <taxon>Actinomycetes</taxon>
        <taxon>Micrococcales</taxon>
        <taxon>Microbacteriaceae</taxon>
        <taxon>Agrococcus</taxon>
    </lineage>
</organism>